<dbReference type="Pfam" id="PF01949">
    <property type="entry name" value="Endo_dU"/>
    <property type="match status" value="1"/>
</dbReference>
<sequence length="193" mass="22165">MRKQLLRQFLKKIVKLLVSGIDDGYFPLKYKGRNGRTVMLSVVFKDYDIIDIDFDFIIVDGDDGTSVLNSLQTGDVCILDGLTFGGFNFVNPSELKSKYIIFYSSKPNIFKITRALDRHFNDKRRDIIINVISNLTRVSTLRGDVYIYTNLDLKIAKNIIEEYQVFDRIPLPLKIAHEISSSLSTFLLSKKII</sequence>
<dbReference type="EMBL" id="CP045484">
    <property type="protein sequence ID" value="QGR15932.1"/>
    <property type="molecule type" value="Genomic_DNA"/>
</dbReference>
<reference evidence="2 3" key="1">
    <citation type="submission" date="2019-10" db="EMBL/GenBank/DDBJ databases">
        <title>Genome Sequences from Six Type Strain Members of the Archaeal Family Sulfolobaceae: Acidianus ambivalens, Acidianus infernus, Metallosphaera prunae, Stygiolobus azoricus, Sulfolobus metallicus, and Sulfurisphaera ohwakuensis.</title>
        <authorList>
            <person name="Counts J.A."/>
            <person name="Kelly R.M."/>
        </authorList>
    </citation>
    <scope>NUCLEOTIDE SEQUENCE [LARGE SCALE GENOMIC DNA]</scope>
    <source>
        <strain evidence="2 3">TA-1</strain>
    </source>
</reference>
<dbReference type="Gene3D" id="3.30.2170.10">
    <property type="entry name" value="archaeoglobus fulgidus dsm 4304 superfamily"/>
    <property type="match status" value="1"/>
</dbReference>
<gene>
    <name evidence="2" type="ORF">D1869_01060</name>
</gene>
<proteinExistence type="inferred from homology"/>
<name>A0A650CDR8_SULOH</name>
<dbReference type="RefSeq" id="WP_156013560.1">
    <property type="nucleotide sequence ID" value="NZ_AP031374.1"/>
</dbReference>
<evidence type="ECO:0000313" key="2">
    <source>
        <dbReference type="EMBL" id="QGR15932.1"/>
    </source>
</evidence>
<dbReference type="KEGG" id="soh:D1869_01060"/>
<dbReference type="PANTHER" id="PTHR39518">
    <property type="entry name" value="UPF0215 PROTEIN MJ1150"/>
    <property type="match status" value="1"/>
</dbReference>
<dbReference type="GeneID" id="95643616"/>
<keyword evidence="3" id="KW-1185">Reference proteome</keyword>
<dbReference type="OrthoDB" id="15207at2157"/>
<organism evidence="2 3">
    <name type="scientific">Sulfurisphaera ohwakuensis</name>
    <dbReference type="NCBI Taxonomy" id="69656"/>
    <lineage>
        <taxon>Archaea</taxon>
        <taxon>Thermoproteota</taxon>
        <taxon>Thermoprotei</taxon>
        <taxon>Sulfolobales</taxon>
        <taxon>Sulfolobaceae</taxon>
        <taxon>Sulfurisphaera</taxon>
    </lineage>
</organism>
<dbReference type="AlphaFoldDB" id="A0A650CDR8"/>
<dbReference type="PANTHER" id="PTHR39518:SF2">
    <property type="entry name" value="UPF0215 PROTEIN MJ1150"/>
    <property type="match status" value="1"/>
</dbReference>
<evidence type="ECO:0000313" key="3">
    <source>
        <dbReference type="Proteomes" id="UP000427373"/>
    </source>
</evidence>
<dbReference type="HAMAP" id="MF_00582">
    <property type="entry name" value="UPF0215"/>
    <property type="match status" value="1"/>
</dbReference>
<dbReference type="Proteomes" id="UP000427373">
    <property type="component" value="Chromosome"/>
</dbReference>
<dbReference type="PIRSF" id="PIRSF006380">
    <property type="entry name" value="UCP006380"/>
    <property type="match status" value="1"/>
</dbReference>
<accession>A0A650CDR8</accession>
<dbReference type="InterPro" id="IPR002802">
    <property type="entry name" value="Endo_dU"/>
</dbReference>
<evidence type="ECO:0000256" key="1">
    <source>
        <dbReference type="HAMAP-Rule" id="MF_00582"/>
    </source>
</evidence>
<comment type="similarity">
    <text evidence="1">Belongs to the UPF0215 family.</text>
</comment>
<protein>
    <recommendedName>
        <fullName evidence="1">UPF0215 protein D1869_01060</fullName>
    </recommendedName>
</protein>